<organism evidence="6 7">
    <name type="scientific">Pseudooceanicola marinus</name>
    <dbReference type="NCBI Taxonomy" id="396013"/>
    <lineage>
        <taxon>Bacteria</taxon>
        <taxon>Pseudomonadati</taxon>
        <taxon>Pseudomonadota</taxon>
        <taxon>Alphaproteobacteria</taxon>
        <taxon>Rhodobacterales</taxon>
        <taxon>Paracoccaceae</taxon>
        <taxon>Pseudooceanicola</taxon>
    </lineage>
</organism>
<name>A0A1X6Y7Y0_9RHOB</name>
<gene>
    <name evidence="6" type="primary">cynR_1</name>
    <name evidence="6" type="ORF">PSM7751_00281</name>
</gene>
<evidence type="ECO:0000313" key="7">
    <source>
        <dbReference type="Proteomes" id="UP000193963"/>
    </source>
</evidence>
<dbReference type="PANTHER" id="PTHR30427">
    <property type="entry name" value="TRANSCRIPTIONAL ACTIVATOR PROTEIN LYSR"/>
    <property type="match status" value="1"/>
</dbReference>
<dbReference type="EMBL" id="FWFN01000001">
    <property type="protein sequence ID" value="SLN13442.1"/>
    <property type="molecule type" value="Genomic_DNA"/>
</dbReference>
<dbReference type="Pfam" id="PF03466">
    <property type="entry name" value="LysR_substrate"/>
    <property type="match status" value="1"/>
</dbReference>
<dbReference type="InterPro" id="IPR036388">
    <property type="entry name" value="WH-like_DNA-bd_sf"/>
</dbReference>
<dbReference type="PANTHER" id="PTHR30427:SF1">
    <property type="entry name" value="TRANSCRIPTIONAL ACTIVATOR PROTEIN LYSR"/>
    <property type="match status" value="1"/>
</dbReference>
<dbReference type="InterPro" id="IPR036390">
    <property type="entry name" value="WH_DNA-bd_sf"/>
</dbReference>
<dbReference type="Gene3D" id="3.40.190.290">
    <property type="match status" value="1"/>
</dbReference>
<evidence type="ECO:0000256" key="2">
    <source>
        <dbReference type="ARBA" id="ARBA00023015"/>
    </source>
</evidence>
<evidence type="ECO:0000259" key="5">
    <source>
        <dbReference type="PROSITE" id="PS50931"/>
    </source>
</evidence>
<keyword evidence="4" id="KW-0804">Transcription</keyword>
<feature type="domain" description="HTH lysR-type" evidence="5">
    <location>
        <begin position="9"/>
        <end position="66"/>
    </location>
</feature>
<dbReference type="SUPFAM" id="SSF53850">
    <property type="entry name" value="Periplasmic binding protein-like II"/>
    <property type="match status" value="1"/>
</dbReference>
<keyword evidence="2" id="KW-0805">Transcription regulation</keyword>
<dbReference type="InterPro" id="IPR005119">
    <property type="entry name" value="LysR_subst-bd"/>
</dbReference>
<keyword evidence="3" id="KW-0238">DNA-binding</keyword>
<comment type="similarity">
    <text evidence="1">Belongs to the LysR transcriptional regulatory family.</text>
</comment>
<dbReference type="Proteomes" id="UP000193963">
    <property type="component" value="Unassembled WGS sequence"/>
</dbReference>
<proteinExistence type="inferred from homology"/>
<dbReference type="GO" id="GO:0010628">
    <property type="term" value="P:positive regulation of gene expression"/>
    <property type="evidence" value="ECO:0007669"/>
    <property type="project" value="TreeGrafter"/>
</dbReference>
<sequence>MSNGNSGALGMRELEVFASVMATGSMTGAARKLGIGQPAVTRMIRDLEQLIGFALFQRNGPRITPTEKGLAFFEEARRLLESYDAVVQRAAGLREGRVQSLSLAATPAMAAGLVPDVLARLGDLLPATLNLQTMDAEHVARALHSGAAAYGFSALPLSHADVDCLASARSSLVAVLPEGGNEGPIPLHIFAQQRLLTVGNNYRIRHAIDAALEAAGVTPAAVLNTNSSLNAVQAAVAGLGIALVDCVTARGIAVHGARVVPLQTEIPYEWGLFRRGGGGIPEIEAQLVEAFEAVSKTR</sequence>
<dbReference type="GO" id="GO:0043565">
    <property type="term" value="F:sequence-specific DNA binding"/>
    <property type="evidence" value="ECO:0007669"/>
    <property type="project" value="TreeGrafter"/>
</dbReference>
<dbReference type="PROSITE" id="PS50931">
    <property type="entry name" value="HTH_LYSR"/>
    <property type="match status" value="1"/>
</dbReference>
<evidence type="ECO:0000256" key="4">
    <source>
        <dbReference type="ARBA" id="ARBA00023163"/>
    </source>
</evidence>
<dbReference type="GO" id="GO:0003700">
    <property type="term" value="F:DNA-binding transcription factor activity"/>
    <property type="evidence" value="ECO:0007669"/>
    <property type="project" value="InterPro"/>
</dbReference>
<evidence type="ECO:0000313" key="6">
    <source>
        <dbReference type="EMBL" id="SLN13442.1"/>
    </source>
</evidence>
<dbReference type="Pfam" id="PF00126">
    <property type="entry name" value="HTH_1"/>
    <property type="match status" value="1"/>
</dbReference>
<dbReference type="InterPro" id="IPR000847">
    <property type="entry name" value="LysR_HTH_N"/>
</dbReference>
<dbReference type="SUPFAM" id="SSF46785">
    <property type="entry name" value="Winged helix' DNA-binding domain"/>
    <property type="match status" value="1"/>
</dbReference>
<accession>A0A1X6Y7Y0</accession>
<reference evidence="6 7" key="1">
    <citation type="submission" date="2017-03" db="EMBL/GenBank/DDBJ databases">
        <authorList>
            <person name="Afonso C.L."/>
            <person name="Miller P.J."/>
            <person name="Scott M.A."/>
            <person name="Spackman E."/>
            <person name="Goraichik I."/>
            <person name="Dimitrov K.M."/>
            <person name="Suarez D.L."/>
            <person name="Swayne D.E."/>
        </authorList>
    </citation>
    <scope>NUCLEOTIDE SEQUENCE [LARGE SCALE GENOMIC DNA]</scope>
    <source>
        <strain evidence="6 7">CECT 7751</strain>
    </source>
</reference>
<evidence type="ECO:0000256" key="3">
    <source>
        <dbReference type="ARBA" id="ARBA00023125"/>
    </source>
</evidence>
<dbReference type="Gene3D" id="1.10.10.10">
    <property type="entry name" value="Winged helix-like DNA-binding domain superfamily/Winged helix DNA-binding domain"/>
    <property type="match status" value="1"/>
</dbReference>
<dbReference type="AlphaFoldDB" id="A0A1X6Y7Y0"/>
<evidence type="ECO:0000256" key="1">
    <source>
        <dbReference type="ARBA" id="ARBA00009437"/>
    </source>
</evidence>
<protein>
    <submittedName>
        <fullName evidence="6">HTH-type transcriptional regulator CynR</fullName>
    </submittedName>
</protein>
<dbReference type="PRINTS" id="PR00039">
    <property type="entry name" value="HTHLYSR"/>
</dbReference>
<keyword evidence="7" id="KW-1185">Reference proteome</keyword>